<feature type="transmembrane region" description="Helical" evidence="2">
    <location>
        <begin position="688"/>
        <end position="711"/>
    </location>
</feature>
<feature type="region of interest" description="Disordered" evidence="1">
    <location>
        <begin position="618"/>
        <end position="637"/>
    </location>
</feature>
<dbReference type="EMBL" id="JARKIF010000028">
    <property type="protein sequence ID" value="KAJ7613497.1"/>
    <property type="molecule type" value="Genomic_DNA"/>
</dbReference>
<sequence>MVMGMAAHRFATIIHPGPKILSTPVSLSMNRSCALIDEAYLRSITVHTHDSGSSDALLDTPRKPTKIQYSRRRSTLSMSLHVALVAIQLTLVVVWLQGWEHQIVFSVDHELRVARLVKGILTTFITLYSALLVFITQSLALRCDLHRNQLLTATHDNAVAWSGLGSAVVRLWQQRVIPASTIGVLSALTYLAGILVLHTAFPGVAAPQSFFVNASVPVSTRSLPAFNLSGVEADNRQDFLEAAGQYAGGSLAFLPFLTPNNTLGLHEATLYDVLEPNTGTGSVRVNATGFNISCGYIPDTAFNAAAQTVNVGGTEYWLYYTDFDVISTVGLTGKTSPSAPLSYITFPSPAVFYTDIPVLDSRNNTAPWIKLSPNGAESPPIEKQTSTWAPFSGQLDDLSSAAFANGARGFLDIWEAWYTAMPDTQAPPELQHDTMNSGLTVADVALLHQLELYPFNTTLRNSVYLHEVENELAKIVASMFWTLSQVPPPSASRNSSQPFNVSLLTGQAIVSESLIQGHLAFNIISIVECLVASLVLLGLSFRLSRLGRREAGATKIDGLDVLQVIWLYRDHPELVASLKQVQLSTDLNLRRAGMVWVQLIDGTVDSWEFGKISEDADTLSEPTYPPGKPSLQSDEVGRPSAWTSDLVLSLASTVLHSALVVIHVLLTILCGIKLEHRITFSISQQSLVAWLISTIATGFITTYTASLVFLTQTLSMKRSFRKTQILTVTHDTVAAWRGIGSALAAVCKQTPSLSAVAPVFLYLTGILALHITSPALLTVQTFNSTVPVPVTMQGIPTFAFSGYGLSSFEARIGSAHSPLRYAEGILSYLPFINSSVPELGLEGGMLYSVLDNSDYRSGTATVDAVRLNMTCGYFEGAVVNSNSTARTITILGLDYMPATTRGHTGIISTLLYEGPANFTADNRDGTGPVFTSSPFFSMVPIYDAAGNTGPLVNISDVEAGVAEVQIFGCSLSLVNSSVTVDSHSRLLSNEQAFQKDSSLWSPFQEPGDKMESTDAYAALVNDWDSWFTTMPVLSSLQLDHLSAIDITVADMFFIERFNLDATGASVTLDQFENALAELVAAMYWIRHVPPLPGFIPTSLEVDGPPPVEVSLLQGNTVLFADTFEARLDANMSFIILGAVVSGVLLALSLQFSAFRQTTDEEIIGGMGPLHIIWLYRNHPELETELEQVVNPTSSNLRQAAMVQTRLAGPEMDRFIGY</sequence>
<reference evidence="3" key="1">
    <citation type="submission" date="2023-03" db="EMBL/GenBank/DDBJ databases">
        <title>Massive genome expansion in bonnet fungi (Mycena s.s.) driven by repeated elements and novel gene families across ecological guilds.</title>
        <authorList>
            <consortium name="Lawrence Berkeley National Laboratory"/>
            <person name="Harder C.B."/>
            <person name="Miyauchi S."/>
            <person name="Viragh M."/>
            <person name="Kuo A."/>
            <person name="Thoen E."/>
            <person name="Andreopoulos B."/>
            <person name="Lu D."/>
            <person name="Skrede I."/>
            <person name="Drula E."/>
            <person name="Henrissat B."/>
            <person name="Morin E."/>
            <person name="Kohler A."/>
            <person name="Barry K."/>
            <person name="LaButti K."/>
            <person name="Morin E."/>
            <person name="Salamov A."/>
            <person name="Lipzen A."/>
            <person name="Mereny Z."/>
            <person name="Hegedus B."/>
            <person name="Baldrian P."/>
            <person name="Stursova M."/>
            <person name="Weitz H."/>
            <person name="Taylor A."/>
            <person name="Grigoriev I.V."/>
            <person name="Nagy L.G."/>
            <person name="Martin F."/>
            <person name="Kauserud H."/>
        </authorList>
    </citation>
    <scope>NUCLEOTIDE SEQUENCE</scope>
    <source>
        <strain evidence="3">9284</strain>
    </source>
</reference>
<dbReference type="AlphaFoldDB" id="A0AAD7B816"/>
<evidence type="ECO:0000256" key="1">
    <source>
        <dbReference type="SAM" id="MobiDB-lite"/>
    </source>
</evidence>
<proteinExistence type="predicted"/>
<keyword evidence="2" id="KW-1133">Transmembrane helix</keyword>
<feature type="transmembrane region" description="Helical" evidence="2">
    <location>
        <begin position="1133"/>
        <end position="1153"/>
    </location>
</feature>
<feature type="transmembrane region" description="Helical" evidence="2">
    <location>
        <begin position="646"/>
        <end position="668"/>
    </location>
</feature>
<gene>
    <name evidence="3" type="ORF">FB45DRAFT_1112045</name>
</gene>
<protein>
    <submittedName>
        <fullName evidence="3">Uncharacterized protein</fullName>
    </submittedName>
</protein>
<organism evidence="3 4">
    <name type="scientific">Roridomyces roridus</name>
    <dbReference type="NCBI Taxonomy" id="1738132"/>
    <lineage>
        <taxon>Eukaryota</taxon>
        <taxon>Fungi</taxon>
        <taxon>Dikarya</taxon>
        <taxon>Basidiomycota</taxon>
        <taxon>Agaricomycotina</taxon>
        <taxon>Agaricomycetes</taxon>
        <taxon>Agaricomycetidae</taxon>
        <taxon>Agaricales</taxon>
        <taxon>Marasmiineae</taxon>
        <taxon>Mycenaceae</taxon>
        <taxon>Roridomyces</taxon>
    </lineage>
</organism>
<feature type="transmembrane region" description="Helical" evidence="2">
    <location>
        <begin position="519"/>
        <end position="539"/>
    </location>
</feature>
<evidence type="ECO:0000313" key="4">
    <source>
        <dbReference type="Proteomes" id="UP001221142"/>
    </source>
</evidence>
<evidence type="ECO:0000256" key="2">
    <source>
        <dbReference type="SAM" id="Phobius"/>
    </source>
</evidence>
<feature type="transmembrane region" description="Helical" evidence="2">
    <location>
        <begin position="76"/>
        <end position="96"/>
    </location>
</feature>
<accession>A0AAD7B816</accession>
<feature type="transmembrane region" description="Helical" evidence="2">
    <location>
        <begin position="116"/>
        <end position="141"/>
    </location>
</feature>
<keyword evidence="2" id="KW-0472">Membrane</keyword>
<keyword evidence="4" id="KW-1185">Reference proteome</keyword>
<feature type="transmembrane region" description="Helical" evidence="2">
    <location>
        <begin position="176"/>
        <end position="201"/>
    </location>
</feature>
<name>A0AAD7B816_9AGAR</name>
<evidence type="ECO:0000313" key="3">
    <source>
        <dbReference type="EMBL" id="KAJ7613497.1"/>
    </source>
</evidence>
<keyword evidence="2" id="KW-0812">Transmembrane</keyword>
<dbReference type="Proteomes" id="UP001221142">
    <property type="component" value="Unassembled WGS sequence"/>
</dbReference>
<comment type="caution">
    <text evidence="3">The sequence shown here is derived from an EMBL/GenBank/DDBJ whole genome shotgun (WGS) entry which is preliminary data.</text>
</comment>